<evidence type="ECO:0000256" key="1">
    <source>
        <dbReference type="ARBA" id="ARBA00022723"/>
    </source>
</evidence>
<dbReference type="RefSeq" id="WP_310297840.1">
    <property type="nucleotide sequence ID" value="NZ_BAAAPS010000009.1"/>
</dbReference>
<dbReference type="InterPro" id="IPR002509">
    <property type="entry name" value="NODB_dom"/>
</dbReference>
<evidence type="ECO:0000313" key="5">
    <source>
        <dbReference type="Proteomes" id="UP001183648"/>
    </source>
</evidence>
<dbReference type="Proteomes" id="UP001183648">
    <property type="component" value="Unassembled WGS sequence"/>
</dbReference>
<dbReference type="EMBL" id="JAVDYG010000001">
    <property type="protein sequence ID" value="MDR7360810.1"/>
    <property type="molecule type" value="Genomic_DNA"/>
</dbReference>
<name>A0ABU2BQA2_9ACTN</name>
<dbReference type="InterPro" id="IPR011330">
    <property type="entry name" value="Glyco_hydro/deAcase_b/a-brl"/>
</dbReference>
<dbReference type="Gene3D" id="3.20.20.370">
    <property type="entry name" value="Glycoside hydrolase/deacetylase"/>
    <property type="match status" value="1"/>
</dbReference>
<dbReference type="InterPro" id="IPR050248">
    <property type="entry name" value="Polysacc_deacetylase_ArnD"/>
</dbReference>
<proteinExistence type="predicted"/>
<dbReference type="PROSITE" id="PS51677">
    <property type="entry name" value="NODB"/>
    <property type="match status" value="1"/>
</dbReference>
<reference evidence="4 5" key="1">
    <citation type="submission" date="2023-07" db="EMBL/GenBank/DDBJ databases">
        <title>Sequencing the genomes of 1000 actinobacteria strains.</title>
        <authorList>
            <person name="Klenk H.-P."/>
        </authorList>
    </citation>
    <scope>NUCLEOTIDE SEQUENCE [LARGE SCALE GENOMIC DNA]</scope>
    <source>
        <strain evidence="4 5">DSM 19426</strain>
    </source>
</reference>
<organism evidence="4 5">
    <name type="scientific">Nocardioides marmoribigeumensis</name>
    <dbReference type="NCBI Taxonomy" id="433649"/>
    <lineage>
        <taxon>Bacteria</taxon>
        <taxon>Bacillati</taxon>
        <taxon>Actinomycetota</taxon>
        <taxon>Actinomycetes</taxon>
        <taxon>Propionibacteriales</taxon>
        <taxon>Nocardioidaceae</taxon>
        <taxon>Nocardioides</taxon>
    </lineage>
</organism>
<comment type="caution">
    <text evidence="4">The sequence shown here is derived from an EMBL/GenBank/DDBJ whole genome shotgun (WGS) entry which is preliminary data.</text>
</comment>
<keyword evidence="1" id="KW-0479">Metal-binding</keyword>
<dbReference type="Pfam" id="PF01522">
    <property type="entry name" value="Polysacc_deac_1"/>
    <property type="match status" value="1"/>
</dbReference>
<accession>A0ABU2BQA2</accession>
<keyword evidence="5" id="KW-1185">Reference proteome</keyword>
<keyword evidence="2" id="KW-0378">Hydrolase</keyword>
<sequence length="155" mass="17133">MRAARLGAEHLVGNHTVSHPDLTKLADAAVRSQIRTAQTMITTASKQDPRRFFRFPFGARDARTIRLVNELCYVPFRWTVDTLGWKGTSGGMTSAAVVRRVLAGLRPGEIVLMHVGSHPTDHSTLDADALPQVIREVRARGYTFVRLSRVMAATP</sequence>
<protein>
    <submittedName>
        <fullName evidence="4">Peptidoglycan/xylan/chitin deacetylase (PgdA/CDA1 family)</fullName>
    </submittedName>
</protein>
<dbReference type="PANTHER" id="PTHR10587">
    <property type="entry name" value="GLYCOSYL TRANSFERASE-RELATED"/>
    <property type="match status" value="1"/>
</dbReference>
<evidence type="ECO:0000256" key="2">
    <source>
        <dbReference type="ARBA" id="ARBA00022801"/>
    </source>
</evidence>
<gene>
    <name evidence="4" type="ORF">J2S63_000363</name>
</gene>
<dbReference type="SUPFAM" id="SSF88713">
    <property type="entry name" value="Glycoside hydrolase/deacetylase"/>
    <property type="match status" value="1"/>
</dbReference>
<dbReference type="PANTHER" id="PTHR10587:SF133">
    <property type="entry name" value="CHITIN DEACETYLASE 1-RELATED"/>
    <property type="match status" value="1"/>
</dbReference>
<evidence type="ECO:0000259" key="3">
    <source>
        <dbReference type="PROSITE" id="PS51677"/>
    </source>
</evidence>
<feature type="domain" description="NodB homology" evidence="3">
    <location>
        <begin position="1"/>
        <end position="145"/>
    </location>
</feature>
<evidence type="ECO:0000313" key="4">
    <source>
        <dbReference type="EMBL" id="MDR7360810.1"/>
    </source>
</evidence>
<dbReference type="CDD" id="cd10917">
    <property type="entry name" value="CE4_NodB_like_6s_7s"/>
    <property type="match status" value="1"/>
</dbReference>